<feature type="coiled-coil region" evidence="1">
    <location>
        <begin position="217"/>
        <end position="309"/>
    </location>
</feature>
<dbReference type="EMBL" id="MLJW01001445">
    <property type="protein sequence ID" value="OIQ78216.1"/>
    <property type="molecule type" value="Genomic_DNA"/>
</dbReference>
<proteinExistence type="predicted"/>
<dbReference type="InterPro" id="IPR050445">
    <property type="entry name" value="Bact_polysacc_biosynth/exp"/>
</dbReference>
<keyword evidence="3" id="KW-1133">Transmembrane helix</keyword>
<organism evidence="4">
    <name type="scientific">mine drainage metagenome</name>
    <dbReference type="NCBI Taxonomy" id="410659"/>
    <lineage>
        <taxon>unclassified sequences</taxon>
        <taxon>metagenomes</taxon>
        <taxon>ecological metagenomes</taxon>
    </lineage>
</organism>
<comment type="caution">
    <text evidence="4">The sequence shown here is derived from an EMBL/GenBank/DDBJ whole genome shotgun (WGS) entry which is preliminary data.</text>
</comment>
<dbReference type="PANTHER" id="PTHR32309">
    <property type="entry name" value="TYROSINE-PROTEIN KINASE"/>
    <property type="match status" value="1"/>
</dbReference>
<keyword evidence="1" id="KW-0175">Coiled coil</keyword>
<evidence type="ECO:0000256" key="1">
    <source>
        <dbReference type="SAM" id="Coils"/>
    </source>
</evidence>
<evidence type="ECO:0000313" key="4">
    <source>
        <dbReference type="EMBL" id="OIQ78216.1"/>
    </source>
</evidence>
<evidence type="ECO:0000256" key="3">
    <source>
        <dbReference type="SAM" id="Phobius"/>
    </source>
</evidence>
<dbReference type="AlphaFoldDB" id="A0A1J5Q4I3"/>
<dbReference type="GO" id="GO:0004713">
    <property type="term" value="F:protein tyrosine kinase activity"/>
    <property type="evidence" value="ECO:0007669"/>
    <property type="project" value="TreeGrafter"/>
</dbReference>
<sequence>MQNAPAQADTKPIPLPQRKPGQGPKAVPAGKSAPVARPAGAARRKPRHSGLIASFMALVALPTIISGTYLGVFAVDQYTSTVGFAVKSEKSSTSIDLMGGISQLTGGGSTDASMVAAYLQSQDLVEKLDSELDLRALLSKPFKSDPVFAFNPSGSIEDLVYYWNHMVTVSFDSGTGLIEMDVQAFTPQSAQAITQAAFKESARMINELSAIAQDDATKSAREEVAQAEVRLRRVRKALAEFRNRTQIVDPSADVTGQMGVLNSLQDQLVAAMIDLDLLQNTTRQNDPRILEAQRKVKVIQARMADERQTFGKAQDGPDAKSYAVLVGEFESLSVDQDFAEKSYAAALATLDAAEADARQQSLYLAAYVKPTLAQSSIQPRRFLLTALVALFLFLGWAVLALIYYSVRDRR</sequence>
<dbReference type="GO" id="GO:0005886">
    <property type="term" value="C:plasma membrane"/>
    <property type="evidence" value="ECO:0007669"/>
    <property type="project" value="TreeGrafter"/>
</dbReference>
<gene>
    <name evidence="4" type="ORF">GALL_400810</name>
</gene>
<protein>
    <submittedName>
        <fullName evidence="4">Chain length determinant protein</fullName>
    </submittedName>
</protein>
<keyword evidence="3" id="KW-0472">Membrane</keyword>
<feature type="transmembrane region" description="Helical" evidence="3">
    <location>
        <begin position="382"/>
        <end position="404"/>
    </location>
</feature>
<feature type="region of interest" description="Disordered" evidence="2">
    <location>
        <begin position="1"/>
        <end position="43"/>
    </location>
</feature>
<name>A0A1J5Q4I3_9ZZZZ</name>
<keyword evidence="3" id="KW-0812">Transmembrane</keyword>
<feature type="transmembrane region" description="Helical" evidence="3">
    <location>
        <begin position="51"/>
        <end position="72"/>
    </location>
</feature>
<evidence type="ECO:0000256" key="2">
    <source>
        <dbReference type="SAM" id="MobiDB-lite"/>
    </source>
</evidence>
<reference evidence="4" key="1">
    <citation type="submission" date="2016-10" db="EMBL/GenBank/DDBJ databases">
        <title>Sequence of Gallionella enrichment culture.</title>
        <authorList>
            <person name="Poehlein A."/>
            <person name="Muehling M."/>
            <person name="Daniel R."/>
        </authorList>
    </citation>
    <scope>NUCLEOTIDE SEQUENCE</scope>
</reference>
<dbReference type="PANTHER" id="PTHR32309:SF13">
    <property type="entry name" value="FERRIC ENTEROBACTIN TRANSPORT PROTEIN FEPE"/>
    <property type="match status" value="1"/>
</dbReference>
<accession>A0A1J5Q4I3</accession>